<comment type="cofactor">
    <cofactor evidence="1">
        <name>FAD</name>
        <dbReference type="ChEBI" id="CHEBI:57692"/>
    </cofactor>
</comment>
<evidence type="ECO:0000313" key="3">
    <source>
        <dbReference type="EMBL" id="CAK98743.1"/>
    </source>
</evidence>
<evidence type="ECO:0000256" key="1">
    <source>
        <dbReference type="ARBA" id="ARBA00001974"/>
    </source>
</evidence>
<feature type="domain" description="MnmG N-terminal" evidence="2">
    <location>
        <begin position="3"/>
        <end position="63"/>
    </location>
</feature>
<reference evidence="3" key="1">
    <citation type="journal article" date="2010" name="Appl. Environ. Microbiol.">
        <title>Partial chromosome sequence of Spiroplasma citri reveals extensive viral invasion and important gene decay.</title>
        <authorList>
            <person name="Carle P."/>
            <person name="Saillard C."/>
            <person name="Carrere N."/>
            <person name="Carrere S."/>
            <person name="Duret S."/>
            <person name="Eveillard S."/>
            <person name="Gaurivaud P."/>
            <person name="Gourgues G."/>
            <person name="Gouzy J."/>
            <person name="Salar P."/>
            <person name="Verdin E."/>
            <person name="Breton M."/>
            <person name="Blanchard A."/>
            <person name="Laigret F."/>
            <person name="Bove J.M."/>
            <person name="Renaudin J."/>
            <person name="Foissac X."/>
        </authorList>
    </citation>
    <scope>NUCLEOTIDE SEQUENCE</scope>
    <source>
        <strain evidence="3">GII3-3X</strain>
    </source>
</reference>
<protein>
    <submittedName>
        <fullName evidence="3">Hypothetical glucose inhibited protein gid n-terminal and c-terminal truncated</fullName>
    </submittedName>
</protein>
<accession>Q14P36</accession>
<dbReference type="AlphaFoldDB" id="Q14P36"/>
<proteinExistence type="predicted"/>
<gene>
    <name evidence="3" type="primary">gid</name>
    <name evidence="3" type="ORF">SPICI03_278</name>
</gene>
<dbReference type="EMBL" id="AM285304">
    <property type="protein sequence ID" value="CAK98743.1"/>
    <property type="molecule type" value="Genomic_DNA"/>
</dbReference>
<evidence type="ECO:0000259" key="2">
    <source>
        <dbReference type="Pfam" id="PF01134"/>
    </source>
</evidence>
<dbReference type="InterPro" id="IPR040131">
    <property type="entry name" value="MnmG_N"/>
</dbReference>
<organism evidence="3">
    <name type="scientific">Spiroplasma citri</name>
    <dbReference type="NCBI Taxonomy" id="2133"/>
    <lineage>
        <taxon>Bacteria</taxon>
        <taxon>Bacillati</taxon>
        <taxon>Mycoplasmatota</taxon>
        <taxon>Mollicutes</taxon>
        <taxon>Entomoplasmatales</taxon>
        <taxon>Spiroplasmataceae</taxon>
        <taxon>Spiroplasma</taxon>
    </lineage>
</organism>
<name>Q14P36_SPICI</name>
<dbReference type="Pfam" id="PF01134">
    <property type="entry name" value="GIDA"/>
    <property type="match status" value="1"/>
</dbReference>
<sequence length="66" mass="7420">MPIEIMAKRGIKSLLFGPLKPVGLETSSGKRPYAVVQLRQDDAIDTLYNLVGFQTNLKFPEQQPPY</sequence>